<dbReference type="OrthoDB" id="3018573at2759"/>
<dbReference type="Proteomes" id="UP000559256">
    <property type="component" value="Unassembled WGS sequence"/>
</dbReference>
<gene>
    <name evidence="2" type="ORF">D9758_017360</name>
</gene>
<evidence type="ECO:0000313" key="3">
    <source>
        <dbReference type="Proteomes" id="UP000559256"/>
    </source>
</evidence>
<name>A0A8H5FFP4_9AGAR</name>
<keyword evidence="3" id="KW-1185">Reference proteome</keyword>
<evidence type="ECO:0000313" key="2">
    <source>
        <dbReference type="EMBL" id="KAF5334723.1"/>
    </source>
</evidence>
<feature type="compositionally biased region" description="Basic and acidic residues" evidence="1">
    <location>
        <begin position="321"/>
        <end position="333"/>
    </location>
</feature>
<feature type="region of interest" description="Disordered" evidence="1">
    <location>
        <begin position="1"/>
        <end position="22"/>
    </location>
</feature>
<dbReference type="AlphaFoldDB" id="A0A8H5FFP4"/>
<dbReference type="EMBL" id="JAACJM010000253">
    <property type="protein sequence ID" value="KAF5334723.1"/>
    <property type="molecule type" value="Genomic_DNA"/>
</dbReference>
<feature type="region of interest" description="Disordered" evidence="1">
    <location>
        <begin position="310"/>
        <end position="345"/>
    </location>
</feature>
<proteinExistence type="predicted"/>
<accession>A0A8H5FFP4</accession>
<protein>
    <submittedName>
        <fullName evidence="2">Uncharacterized protein</fullName>
    </submittedName>
</protein>
<organism evidence="2 3">
    <name type="scientific">Tetrapyrgos nigripes</name>
    <dbReference type="NCBI Taxonomy" id="182062"/>
    <lineage>
        <taxon>Eukaryota</taxon>
        <taxon>Fungi</taxon>
        <taxon>Dikarya</taxon>
        <taxon>Basidiomycota</taxon>
        <taxon>Agaricomycotina</taxon>
        <taxon>Agaricomycetes</taxon>
        <taxon>Agaricomycetidae</taxon>
        <taxon>Agaricales</taxon>
        <taxon>Marasmiineae</taxon>
        <taxon>Marasmiaceae</taxon>
        <taxon>Tetrapyrgos</taxon>
    </lineage>
</organism>
<evidence type="ECO:0000256" key="1">
    <source>
        <dbReference type="SAM" id="MobiDB-lite"/>
    </source>
</evidence>
<reference evidence="2 3" key="1">
    <citation type="journal article" date="2020" name="ISME J.">
        <title>Uncovering the hidden diversity of litter-decomposition mechanisms in mushroom-forming fungi.</title>
        <authorList>
            <person name="Floudas D."/>
            <person name="Bentzer J."/>
            <person name="Ahren D."/>
            <person name="Johansson T."/>
            <person name="Persson P."/>
            <person name="Tunlid A."/>
        </authorList>
    </citation>
    <scope>NUCLEOTIDE SEQUENCE [LARGE SCALE GENOMIC DNA]</scope>
    <source>
        <strain evidence="2 3">CBS 291.85</strain>
    </source>
</reference>
<comment type="caution">
    <text evidence="2">The sequence shown here is derived from an EMBL/GenBank/DDBJ whole genome shotgun (WGS) entry which is preliminary data.</text>
</comment>
<sequence length="446" mass="50267">MPLFPRGSSLRPNDCDPQRRKTHKNAATIALLEKLTLEERLKTNLEIENRNTLKRQTKLKKARGEDVADMSDTASLITIRDDEFETIRKSPDLYDRFKPFLPSCVIEWISKKNAEEKAADKDVPVEHSFAPTVQTIDCDSITPASFKYPPELFLAAKHGYIPLGLFHTSRIRLLASVGANHNTRHVYPDTTSKGIRVWDVIGMAKSFGFDDDDFEGCPTYNHFIDAMSNLTDFIEEWEKNNSNGPHSQFIFAHSAFWCKDHELIDFYHIWKKTEKALHLDWHNQNLGFDKHTYRDKLQQCRTRYAIDQLGTATSSSSSRGPGRDSRRDDRGDSSSRGSRHTRFPKSSARDADVCCLLCGERGHRISKHPKDSPTLWAKGNGKGMQHPSNGKSICISFNVLGLRGGRGPNQRGCSGDCGNLHICSYCGKDDHHAFSGKCGGGQRPSK</sequence>